<feature type="compositionally biased region" description="Low complexity" evidence="1">
    <location>
        <begin position="206"/>
        <end position="217"/>
    </location>
</feature>
<evidence type="ECO:0000313" key="3">
    <source>
        <dbReference type="EMBL" id="KAF2003846.1"/>
    </source>
</evidence>
<evidence type="ECO:0000256" key="1">
    <source>
        <dbReference type="SAM" id="MobiDB-lite"/>
    </source>
</evidence>
<feature type="region of interest" description="Disordered" evidence="1">
    <location>
        <begin position="190"/>
        <end position="222"/>
    </location>
</feature>
<sequence length="278" mass="29362">MESQSSQDRSTPSSTAFSHPQPRAFTSPSQAQPDGTSLSPKAQNHSTTERSVQHEEVAPNPPATKSYLDRAVQILGVASAITFGIWAPLSWKAAADGNDDNNASQIALGEKLDQLSQISGLRDQAFIAAEYLTSAAAALDDLKNKMDAQGALRLWEFCEGRISDIPACESFISSANVNALITSLAPPFSPSVTPSPTPIPTPTPQPTSTFPPQTSHPKTGAASNIDTKNLVLIILGSVFGGVSLLGMLGLLCMKCSRRKRAARQQTLYPQTAASRGGC</sequence>
<dbReference type="OrthoDB" id="3563303at2759"/>
<feature type="region of interest" description="Disordered" evidence="1">
    <location>
        <begin position="1"/>
        <end position="64"/>
    </location>
</feature>
<dbReference type="AlphaFoldDB" id="A0A6A5X197"/>
<keyword evidence="2" id="KW-0812">Transmembrane</keyword>
<evidence type="ECO:0008006" key="5">
    <source>
        <dbReference type="Google" id="ProtNLM"/>
    </source>
</evidence>
<keyword evidence="2" id="KW-1133">Transmembrane helix</keyword>
<evidence type="ECO:0000256" key="2">
    <source>
        <dbReference type="SAM" id="Phobius"/>
    </source>
</evidence>
<proteinExistence type="predicted"/>
<feature type="transmembrane region" description="Helical" evidence="2">
    <location>
        <begin position="230"/>
        <end position="253"/>
    </location>
</feature>
<feature type="compositionally biased region" description="Polar residues" evidence="1">
    <location>
        <begin position="24"/>
        <end position="46"/>
    </location>
</feature>
<evidence type="ECO:0000313" key="4">
    <source>
        <dbReference type="Proteomes" id="UP000799779"/>
    </source>
</evidence>
<dbReference type="Proteomes" id="UP000799779">
    <property type="component" value="Unassembled WGS sequence"/>
</dbReference>
<protein>
    <recommendedName>
        <fullName evidence="5">Transmembrane protein</fullName>
    </recommendedName>
</protein>
<feature type="compositionally biased region" description="Basic and acidic residues" evidence="1">
    <location>
        <begin position="47"/>
        <end position="57"/>
    </location>
</feature>
<keyword evidence="4" id="KW-1185">Reference proteome</keyword>
<name>A0A6A5X197_9PLEO</name>
<keyword evidence="2" id="KW-0472">Membrane</keyword>
<organism evidence="3 4">
    <name type="scientific">Amniculicola lignicola CBS 123094</name>
    <dbReference type="NCBI Taxonomy" id="1392246"/>
    <lineage>
        <taxon>Eukaryota</taxon>
        <taxon>Fungi</taxon>
        <taxon>Dikarya</taxon>
        <taxon>Ascomycota</taxon>
        <taxon>Pezizomycotina</taxon>
        <taxon>Dothideomycetes</taxon>
        <taxon>Pleosporomycetidae</taxon>
        <taxon>Pleosporales</taxon>
        <taxon>Amniculicolaceae</taxon>
        <taxon>Amniculicola</taxon>
    </lineage>
</organism>
<dbReference type="EMBL" id="ML977570">
    <property type="protein sequence ID" value="KAF2003846.1"/>
    <property type="molecule type" value="Genomic_DNA"/>
</dbReference>
<accession>A0A6A5X197</accession>
<reference evidence="3" key="1">
    <citation type="journal article" date="2020" name="Stud. Mycol.">
        <title>101 Dothideomycetes genomes: a test case for predicting lifestyles and emergence of pathogens.</title>
        <authorList>
            <person name="Haridas S."/>
            <person name="Albert R."/>
            <person name="Binder M."/>
            <person name="Bloem J."/>
            <person name="Labutti K."/>
            <person name="Salamov A."/>
            <person name="Andreopoulos B."/>
            <person name="Baker S."/>
            <person name="Barry K."/>
            <person name="Bills G."/>
            <person name="Bluhm B."/>
            <person name="Cannon C."/>
            <person name="Castanera R."/>
            <person name="Culley D."/>
            <person name="Daum C."/>
            <person name="Ezra D."/>
            <person name="Gonzalez J."/>
            <person name="Henrissat B."/>
            <person name="Kuo A."/>
            <person name="Liang C."/>
            <person name="Lipzen A."/>
            <person name="Lutzoni F."/>
            <person name="Magnuson J."/>
            <person name="Mondo S."/>
            <person name="Nolan M."/>
            <person name="Ohm R."/>
            <person name="Pangilinan J."/>
            <person name="Park H.-J."/>
            <person name="Ramirez L."/>
            <person name="Alfaro M."/>
            <person name="Sun H."/>
            <person name="Tritt A."/>
            <person name="Yoshinaga Y."/>
            <person name="Zwiers L.-H."/>
            <person name="Turgeon B."/>
            <person name="Goodwin S."/>
            <person name="Spatafora J."/>
            <person name="Crous P."/>
            <person name="Grigoriev I."/>
        </authorList>
    </citation>
    <scope>NUCLEOTIDE SEQUENCE</scope>
    <source>
        <strain evidence="3">CBS 123094</strain>
    </source>
</reference>
<feature type="compositionally biased region" description="Pro residues" evidence="1">
    <location>
        <begin position="190"/>
        <end position="205"/>
    </location>
</feature>
<gene>
    <name evidence="3" type="ORF">P154DRAFT_519765</name>
</gene>
<feature type="compositionally biased region" description="Low complexity" evidence="1">
    <location>
        <begin position="1"/>
        <end position="15"/>
    </location>
</feature>